<keyword evidence="5" id="KW-1185">Reference proteome</keyword>
<name>A0A942TBH8_9BACI</name>
<evidence type="ECO:0000259" key="2">
    <source>
        <dbReference type="Pfam" id="PF12690"/>
    </source>
</evidence>
<feature type="domain" description="Intracellular proteinase inhibitor BsuPI" evidence="2">
    <location>
        <begin position="60"/>
        <end position="148"/>
    </location>
</feature>
<reference evidence="3" key="1">
    <citation type="submission" date="2021-05" db="EMBL/GenBank/DDBJ databases">
        <title>Novel Bacillus species.</title>
        <authorList>
            <person name="Liu G."/>
        </authorList>
    </citation>
    <scope>NUCLEOTIDE SEQUENCE</scope>
    <source>
        <strain evidence="3 5">FJAT-50051</strain>
    </source>
</reference>
<dbReference type="RefSeq" id="WP_213148229.1">
    <property type="nucleotide sequence ID" value="NZ_JAGYPE020000027.1"/>
</dbReference>
<dbReference type="EMBL" id="JAGYPE020000027">
    <property type="protein sequence ID" value="MCH6266941.1"/>
    <property type="molecule type" value="Genomic_DNA"/>
</dbReference>
<keyword evidence="1" id="KW-0732">Signal</keyword>
<dbReference type="AlphaFoldDB" id="A0A942TBH8"/>
<sequence>MRNKSVIFILTSALAIGLLAVCGSGVGDKTNGSSGAPKAAAPKQNEIAASFLPRIEIIEQGPGINVNYRVKNISGKAQKLTFSNGLQVDYIVYDESGKKVKQYSEEVMSTQAMEEVNLENNEEIAKEFTITDLKNGKYKLEVFLTAKEEQARVVMDLLVEKAALDGSGKYVGQIDPHTIEIDMNGTKTAFQLSDEAQKQILALKEGSNVTFLYKENENGQKVIEKFL</sequence>
<dbReference type="Pfam" id="PF12690">
    <property type="entry name" value="BsuPI"/>
    <property type="match status" value="1"/>
</dbReference>
<dbReference type="Proteomes" id="UP000677265">
    <property type="component" value="Unassembled WGS sequence"/>
</dbReference>
<evidence type="ECO:0000313" key="5">
    <source>
        <dbReference type="Proteomes" id="UP000677265"/>
    </source>
</evidence>
<evidence type="ECO:0000313" key="4">
    <source>
        <dbReference type="EMBL" id="MCH6266941.1"/>
    </source>
</evidence>
<accession>A0A942TBH8</accession>
<dbReference type="EMBL" id="JAGYPE010000012">
    <property type="protein sequence ID" value="MBS4188426.1"/>
    <property type="molecule type" value="Genomic_DNA"/>
</dbReference>
<proteinExistence type="predicted"/>
<gene>
    <name evidence="4" type="ORF">KHB02_015570</name>
    <name evidence="3" type="ORF">KHB02_44540</name>
</gene>
<dbReference type="InterPro" id="IPR038144">
    <property type="entry name" value="IPI"/>
</dbReference>
<dbReference type="Gene3D" id="2.60.40.2360">
    <property type="entry name" value="Intracellular proteinase inhibitor BsuPI"/>
    <property type="match status" value="1"/>
</dbReference>
<comment type="caution">
    <text evidence="3">The sequence shown here is derived from an EMBL/GenBank/DDBJ whole genome shotgun (WGS) entry which is preliminary data.</text>
</comment>
<organism evidence="3">
    <name type="scientific">Neobacillus citreus</name>
    <dbReference type="NCBI Taxonomy" id="2833578"/>
    <lineage>
        <taxon>Bacteria</taxon>
        <taxon>Bacillati</taxon>
        <taxon>Bacillota</taxon>
        <taxon>Bacilli</taxon>
        <taxon>Bacillales</taxon>
        <taxon>Bacillaceae</taxon>
        <taxon>Neobacillus</taxon>
    </lineage>
</organism>
<evidence type="ECO:0000256" key="1">
    <source>
        <dbReference type="SAM" id="SignalP"/>
    </source>
</evidence>
<feature type="signal peptide" evidence="1">
    <location>
        <begin position="1"/>
        <end position="20"/>
    </location>
</feature>
<protein>
    <recommendedName>
        <fullName evidence="2">Intracellular proteinase inhibitor BsuPI domain-containing protein</fullName>
    </recommendedName>
</protein>
<feature type="chain" id="PRO_5044697329" description="Intracellular proteinase inhibitor BsuPI domain-containing protein" evidence="1">
    <location>
        <begin position="21"/>
        <end position="227"/>
    </location>
</feature>
<dbReference type="InterPro" id="IPR020481">
    <property type="entry name" value="Intracell_prot_inh_BsuPI"/>
</dbReference>
<evidence type="ECO:0000313" key="3">
    <source>
        <dbReference type="EMBL" id="MBS4188426.1"/>
    </source>
</evidence>